<organism evidence="1 2">
    <name type="scientific">Shewanella nanhaiensis</name>
    <dbReference type="NCBI Taxonomy" id="2864872"/>
    <lineage>
        <taxon>Bacteria</taxon>
        <taxon>Pseudomonadati</taxon>
        <taxon>Pseudomonadota</taxon>
        <taxon>Gammaproteobacteria</taxon>
        <taxon>Alteromonadales</taxon>
        <taxon>Shewanellaceae</taxon>
        <taxon>Shewanella</taxon>
    </lineage>
</organism>
<reference evidence="1 2" key="1">
    <citation type="submission" date="2021-07" db="EMBL/GenBank/DDBJ databases">
        <title>Shewanella sp. nov, isolated from SCS.</title>
        <authorList>
            <person name="Cao W.R."/>
        </authorList>
    </citation>
    <scope>NUCLEOTIDE SEQUENCE [LARGE SCALE GENOMIC DNA]</scope>
    <source>
        <strain evidence="1 2">NR704-98</strain>
    </source>
</reference>
<dbReference type="Proteomes" id="UP001195963">
    <property type="component" value="Unassembled WGS sequence"/>
</dbReference>
<keyword evidence="2" id="KW-1185">Reference proteome</keyword>
<sequence>MNKKPWERRLKDLAHLLNSCSSTYFEPELFRLNLNQFLQTARTVTFIIQKNKHDIEGYDDWYPQNVIDKWKDDPLMTWAKNSRNVIEKQGDLEMYSDAKATLLFSYVEEQDVEIVTKDRLLSIGIKKLIRLAQKKLPSGVLDAAVVKSERRWVANTLEDFELLGALTVIYARIYDCCKALGEHIGVAIAKDIPAPTGFDSMREEIRRVSYLKLKNFNSGKLSYDSVAYDADSIPENIKERARSLGTKGDISNTENLVDYYSKMAELTFSNDGYHIPILMLFDREYKVIDLVSTRFDDQADKYIFWRLAADRAKTINAHGFLWVSELWIRNSKINSTKAIREMPIIDEQLQVVGIDSNNNQKIVSWKILRESEHAKPTLGKPESKGTREGQAFFMRPVLKAIGGDISALNG</sequence>
<gene>
    <name evidence="1" type="ORF">K0625_04315</name>
</gene>
<name>A0ABS7DZP4_9GAMM</name>
<dbReference type="RefSeq" id="WP_220108526.1">
    <property type="nucleotide sequence ID" value="NZ_JAHZST010000002.1"/>
</dbReference>
<proteinExistence type="predicted"/>
<comment type="caution">
    <text evidence="1">The sequence shown here is derived from an EMBL/GenBank/DDBJ whole genome shotgun (WGS) entry which is preliminary data.</text>
</comment>
<dbReference type="EMBL" id="JAHZST010000002">
    <property type="protein sequence ID" value="MBW8182880.1"/>
    <property type="molecule type" value="Genomic_DNA"/>
</dbReference>
<protein>
    <submittedName>
        <fullName evidence="1">Uncharacterized protein</fullName>
    </submittedName>
</protein>
<evidence type="ECO:0000313" key="2">
    <source>
        <dbReference type="Proteomes" id="UP001195963"/>
    </source>
</evidence>
<evidence type="ECO:0000313" key="1">
    <source>
        <dbReference type="EMBL" id="MBW8182880.1"/>
    </source>
</evidence>
<accession>A0ABS7DZP4</accession>